<dbReference type="Gene3D" id="2.30.30.140">
    <property type="match status" value="1"/>
</dbReference>
<dbReference type="AlphaFoldDB" id="A0AAE0ZW67"/>
<dbReference type="Pfam" id="PF08585">
    <property type="entry name" value="RMI1_N_C"/>
    <property type="match status" value="1"/>
</dbReference>
<keyword evidence="7" id="KW-0156">Chromatin regulator</keyword>
<feature type="domain" description="Tudor" evidence="16">
    <location>
        <begin position="861"/>
        <end position="921"/>
    </location>
</feature>
<feature type="compositionally biased region" description="Polar residues" evidence="14">
    <location>
        <begin position="787"/>
        <end position="798"/>
    </location>
</feature>
<dbReference type="InterPro" id="IPR042470">
    <property type="entry name" value="RMI1_N_C_sf"/>
</dbReference>
<feature type="compositionally biased region" description="Low complexity" evidence="14">
    <location>
        <begin position="715"/>
        <end position="726"/>
    </location>
</feature>
<dbReference type="GO" id="GO:0006397">
    <property type="term" value="P:mRNA processing"/>
    <property type="evidence" value="ECO:0007669"/>
    <property type="project" value="UniProtKB-KW"/>
</dbReference>
<feature type="compositionally biased region" description="Low complexity" evidence="14">
    <location>
        <begin position="653"/>
        <end position="666"/>
    </location>
</feature>
<feature type="region of interest" description="Disordered" evidence="14">
    <location>
        <begin position="373"/>
        <end position="859"/>
    </location>
</feature>
<dbReference type="InterPro" id="IPR009060">
    <property type="entry name" value="UBA-like_sf"/>
</dbReference>
<keyword evidence="18" id="KW-1185">Reference proteome</keyword>
<evidence type="ECO:0000256" key="1">
    <source>
        <dbReference type="ARBA" id="ARBA00004324"/>
    </source>
</evidence>
<feature type="compositionally biased region" description="Basic and acidic residues" evidence="14">
    <location>
        <begin position="537"/>
        <end position="605"/>
    </location>
</feature>
<evidence type="ECO:0000256" key="10">
    <source>
        <dbReference type="ARBA" id="ARBA00035105"/>
    </source>
</evidence>
<sequence length="996" mass="110830">MATAELTRLGWHIKQESLETFEAEEKGSKDAILKRALNTDLRDIGASWLDEDINRSKLDYVVGPAVLQLQKLRVVSAPKDNEESQTAPKLCRLSLTDGHITCSAITLEPIKGIGINTAPGTKVQLSGTIEVETSFLLLTSNNFRSLGGRVDSLSEPWELKKTLAKQSLTRARGEGGPPPFVPFGKKIGKNPPPSLQKDNFKSLSVPKDKKSSENDSEFEQQRQAEIKQALQAKSTTGGVKTFGGGNKAHINDRDVARITEMGFSPEEATSALRTSAGNVEEAIHLLLSGGLRNQRGGERGGGRGHMRGGGGGGGEGGRRGRRERDRDNDDDGDGPINTRPSGPATLFDFLETKISSKNGKKAGFLNSKSVQPAANNISTSSSTTPQDKLYDEPYRNKPQHHSEKPDQDVSSQRCSYRDGAHKDQNSGRRETVGNSYQNQTQKSGQDSSSQRCAYRDGVHKDHYNSGRETAGIDSKQNNFETSRGVRGFGQQSDVPPRFARSGQHSRGGGQYNKDRMESGHYNRDGYQEGYNKGAGRYARDEQRGARADGRYNRPENQDRQDGRYNRTENQDRQDGRYNRTENQDRQDGRYNRPENQSRHDGRYNRPENQSGQDGRYNRSENQDRQDGRYNRSENQDRQDGRYNRPENQDRQNGRCNNAGQQGRNNRAGGGKTDSVYDAYSNPRPGAYPGPQHRPPLHEKSPYAGNFNKVQQDTLSSNRSKSSVYNSDENRNNTGRFQVESNSSESSLTRDYQHDQQSNNKHSGDVQNRLRGYPDQNSRTDGYVRQENVATNNKNSSQRFGGKESQDYHDSRGGGQPPRFSKRPENFDSHRQYNQNQHGNQGQLLPNPYSSHQMPSYNDSSGVSIGDTVLAKYWEDGEFYPAVVENVHQAGSTVVVTFIEYGNQEEVLTVDLRPIQQHGWMYQMPSHIYGGMGGGVDPSTQDPGFSGAPAFVPPMEFTRGGGNYQGGGGGGGNRRRPDNDRRKPTQKYYVAPNQKPH</sequence>
<gene>
    <name evidence="17" type="ORF">RRG08_017072</name>
</gene>
<evidence type="ECO:0000259" key="15">
    <source>
        <dbReference type="PROSITE" id="PS50030"/>
    </source>
</evidence>
<dbReference type="Proteomes" id="UP001283361">
    <property type="component" value="Unassembled WGS sequence"/>
</dbReference>
<feature type="region of interest" description="Disordered" evidence="14">
    <location>
        <begin position="940"/>
        <end position="996"/>
    </location>
</feature>
<dbReference type="Pfam" id="PF00627">
    <property type="entry name" value="UBA"/>
    <property type="match status" value="1"/>
</dbReference>
<dbReference type="PANTHER" id="PTHR13681">
    <property type="entry name" value="SURVIVAL OF MOTOR NEURON-RELATED-SPLICING FACTOR 30-RELATED"/>
    <property type="match status" value="1"/>
</dbReference>
<dbReference type="GO" id="GO:0005681">
    <property type="term" value="C:spliceosomal complex"/>
    <property type="evidence" value="ECO:0007669"/>
    <property type="project" value="UniProtKB-KW"/>
</dbReference>
<dbReference type="PROSITE" id="PS50304">
    <property type="entry name" value="TUDOR"/>
    <property type="match status" value="1"/>
</dbReference>
<feature type="compositionally biased region" description="Basic and acidic residues" evidence="14">
    <location>
        <begin position="415"/>
        <end position="431"/>
    </location>
</feature>
<evidence type="ECO:0000256" key="5">
    <source>
        <dbReference type="ARBA" id="ARBA00022664"/>
    </source>
</evidence>
<keyword evidence="9" id="KW-0539">Nucleus</keyword>
<feature type="region of interest" description="Disordered" evidence="14">
    <location>
        <begin position="168"/>
        <end position="221"/>
    </location>
</feature>
<keyword evidence="6" id="KW-0747">Spliceosome</keyword>
<feature type="compositionally biased region" description="Basic and acidic residues" evidence="14">
    <location>
        <begin position="821"/>
        <end position="830"/>
    </location>
</feature>
<evidence type="ECO:0000313" key="18">
    <source>
        <dbReference type="Proteomes" id="UP001283361"/>
    </source>
</evidence>
<evidence type="ECO:0000256" key="13">
    <source>
        <dbReference type="ARBA" id="ARBA00042567"/>
    </source>
</evidence>
<feature type="compositionally biased region" description="Low complexity" evidence="14">
    <location>
        <begin position="831"/>
        <end position="842"/>
    </location>
</feature>
<feature type="domain" description="UBA" evidence="15">
    <location>
        <begin position="249"/>
        <end position="289"/>
    </location>
</feature>
<feature type="compositionally biased region" description="Polar residues" evidence="14">
    <location>
        <begin position="731"/>
        <end position="760"/>
    </location>
</feature>
<keyword evidence="8" id="KW-0508">mRNA splicing</keyword>
<dbReference type="CDD" id="cd14291">
    <property type="entry name" value="UBA1_NUB1_like"/>
    <property type="match status" value="1"/>
</dbReference>
<evidence type="ECO:0000256" key="2">
    <source>
        <dbReference type="ARBA" id="ARBA00004408"/>
    </source>
</evidence>
<feature type="compositionally biased region" description="Basic and acidic residues" evidence="14">
    <location>
        <begin position="206"/>
        <end position="221"/>
    </location>
</feature>
<dbReference type="InterPro" id="IPR002999">
    <property type="entry name" value="Tudor"/>
</dbReference>
<dbReference type="SMART" id="SM00165">
    <property type="entry name" value="UBA"/>
    <property type="match status" value="1"/>
</dbReference>
<dbReference type="Gene3D" id="2.40.50.770">
    <property type="entry name" value="RecQ-mediated genome instability protein Rmi1, C-terminal domain"/>
    <property type="match status" value="1"/>
</dbReference>
<comment type="function">
    <text evidence="11">Involved in spliceosome assembly.</text>
</comment>
<dbReference type="PANTHER" id="PTHR13681:SF24">
    <property type="entry name" value="TUDOR DOMAIN-CONTAINING PROTEIN 3"/>
    <property type="match status" value="1"/>
</dbReference>
<dbReference type="GO" id="GO:0003723">
    <property type="term" value="F:RNA binding"/>
    <property type="evidence" value="ECO:0007669"/>
    <property type="project" value="InterPro"/>
</dbReference>
<protein>
    <recommendedName>
        <fullName evidence="12">Survival of motor neuron-related-splicing factor 30</fullName>
    </recommendedName>
    <alternativeName>
        <fullName evidence="13">Survival motor neuron domain-containing protein 1</fullName>
    </alternativeName>
    <alternativeName>
        <fullName evidence="4">Tudor domain-containing protein 3</fullName>
    </alternativeName>
</protein>
<evidence type="ECO:0000256" key="9">
    <source>
        <dbReference type="ARBA" id="ARBA00023242"/>
    </source>
</evidence>
<evidence type="ECO:0000256" key="6">
    <source>
        <dbReference type="ARBA" id="ARBA00022728"/>
    </source>
</evidence>
<evidence type="ECO:0000256" key="8">
    <source>
        <dbReference type="ARBA" id="ARBA00023187"/>
    </source>
</evidence>
<dbReference type="EMBL" id="JAWDGP010003246">
    <property type="protein sequence ID" value="KAK3776136.1"/>
    <property type="molecule type" value="Genomic_DNA"/>
</dbReference>
<dbReference type="SUPFAM" id="SSF46934">
    <property type="entry name" value="UBA-like"/>
    <property type="match status" value="1"/>
</dbReference>
<dbReference type="SMART" id="SM00333">
    <property type="entry name" value="TUDOR"/>
    <property type="match status" value="1"/>
</dbReference>
<comment type="similarity">
    <text evidence="3">Belongs to the SMN family.</text>
</comment>
<dbReference type="SMART" id="SM01161">
    <property type="entry name" value="DUF1767"/>
    <property type="match status" value="1"/>
</dbReference>
<dbReference type="SUPFAM" id="SSF63748">
    <property type="entry name" value="Tudor/PWWP/MBT"/>
    <property type="match status" value="1"/>
</dbReference>
<name>A0AAE0ZW67_9GAST</name>
<dbReference type="GO" id="GO:0016607">
    <property type="term" value="C:nuclear speck"/>
    <property type="evidence" value="ECO:0007669"/>
    <property type="project" value="UniProtKB-SubCell"/>
</dbReference>
<comment type="function">
    <text evidence="10">Scaffolding protein that specifically recognizes and binds dimethylarginine-containing proteins. Plays a role in the regulation of translation of target mRNAs by binding Arg/Gly-rich motifs (GAR) in dimethylarginine-containing proteins. In nucleus, acts as a coactivator: recognizes and binds asymmetric dimethylation on the core histone tails associated with transcriptional activation (H3R17me2a and H4R3me2a) and recruits proteins at these arginine-methylated loci. In cytoplasm, acts as an antiviral factor that participates in the assembly of stress granules together with G3BP1.</text>
</comment>
<organism evidence="17 18">
    <name type="scientific">Elysia crispata</name>
    <name type="common">lettuce slug</name>
    <dbReference type="NCBI Taxonomy" id="231223"/>
    <lineage>
        <taxon>Eukaryota</taxon>
        <taxon>Metazoa</taxon>
        <taxon>Spiralia</taxon>
        <taxon>Lophotrochozoa</taxon>
        <taxon>Mollusca</taxon>
        <taxon>Gastropoda</taxon>
        <taxon>Heterobranchia</taxon>
        <taxon>Euthyneura</taxon>
        <taxon>Panpulmonata</taxon>
        <taxon>Sacoglossa</taxon>
        <taxon>Placobranchoidea</taxon>
        <taxon>Plakobranchidae</taxon>
        <taxon>Elysia</taxon>
    </lineage>
</organism>
<evidence type="ECO:0000256" key="14">
    <source>
        <dbReference type="SAM" id="MobiDB-lite"/>
    </source>
</evidence>
<feature type="compositionally biased region" description="Basic and acidic residues" evidence="14">
    <location>
        <begin position="453"/>
        <end position="465"/>
    </location>
</feature>
<reference evidence="17" key="1">
    <citation type="journal article" date="2023" name="G3 (Bethesda)">
        <title>A reference genome for the long-term kleptoplast-retaining sea slug Elysia crispata morphotype clarki.</title>
        <authorList>
            <person name="Eastman K.E."/>
            <person name="Pendleton A.L."/>
            <person name="Shaikh M.A."/>
            <person name="Suttiyut T."/>
            <person name="Ogas R."/>
            <person name="Tomko P."/>
            <person name="Gavelis G."/>
            <person name="Widhalm J.R."/>
            <person name="Wisecaver J.H."/>
        </authorList>
    </citation>
    <scope>NUCLEOTIDE SEQUENCE</scope>
    <source>
        <strain evidence="17">ECLA1</strain>
    </source>
</reference>
<feature type="region of interest" description="Disordered" evidence="14">
    <location>
        <begin position="290"/>
        <end position="345"/>
    </location>
</feature>
<dbReference type="GO" id="GO:0005737">
    <property type="term" value="C:cytoplasm"/>
    <property type="evidence" value="ECO:0007669"/>
    <property type="project" value="InterPro"/>
</dbReference>
<feature type="compositionally biased region" description="Basic and acidic residues" evidence="14">
    <location>
        <begin position="800"/>
        <end position="811"/>
    </location>
</feature>
<feature type="compositionally biased region" description="Polar residues" evidence="14">
    <location>
        <begin position="847"/>
        <end position="859"/>
    </location>
</feature>
<dbReference type="InterPro" id="IPR015940">
    <property type="entry name" value="UBA"/>
</dbReference>
<feature type="compositionally biased region" description="Basic and acidic residues" evidence="14">
    <location>
        <begin position="615"/>
        <end position="652"/>
    </location>
</feature>
<dbReference type="PROSITE" id="PS50030">
    <property type="entry name" value="UBA"/>
    <property type="match status" value="1"/>
</dbReference>
<comment type="caution">
    <text evidence="17">The sequence shown here is derived from an EMBL/GenBank/DDBJ whole genome shotgun (WGS) entry which is preliminary data.</text>
</comment>
<dbReference type="GO" id="GO:0006325">
    <property type="term" value="P:chromatin organization"/>
    <property type="evidence" value="ECO:0007669"/>
    <property type="project" value="UniProtKB-KW"/>
</dbReference>
<evidence type="ECO:0000256" key="3">
    <source>
        <dbReference type="ARBA" id="ARBA00005371"/>
    </source>
</evidence>
<dbReference type="Gene3D" id="1.10.8.10">
    <property type="entry name" value="DNA helicase RuvA subunit, C-terminal domain"/>
    <property type="match status" value="1"/>
</dbReference>
<evidence type="ECO:0000313" key="17">
    <source>
        <dbReference type="EMBL" id="KAK3776136.1"/>
    </source>
</evidence>
<evidence type="ECO:0000256" key="4">
    <source>
        <dbReference type="ARBA" id="ARBA00013421"/>
    </source>
</evidence>
<dbReference type="Pfam" id="PF06003">
    <property type="entry name" value="SMN_Tudor"/>
    <property type="match status" value="1"/>
</dbReference>
<proteinExistence type="inferred from homology"/>
<dbReference type="InterPro" id="IPR010304">
    <property type="entry name" value="SMN_Tudor"/>
</dbReference>
<keyword evidence="5" id="KW-0507">mRNA processing</keyword>
<dbReference type="GO" id="GO:0015030">
    <property type="term" value="C:Cajal body"/>
    <property type="evidence" value="ECO:0007669"/>
    <property type="project" value="UniProtKB-SubCell"/>
</dbReference>
<evidence type="ECO:0000256" key="12">
    <source>
        <dbReference type="ARBA" id="ARBA00041083"/>
    </source>
</evidence>
<dbReference type="InterPro" id="IPR013894">
    <property type="entry name" value="RMI1_OB"/>
</dbReference>
<feature type="compositionally biased region" description="Basic and acidic residues" evidence="14">
    <location>
        <begin position="388"/>
        <end position="407"/>
    </location>
</feature>
<feature type="compositionally biased region" description="Gly residues" evidence="14">
    <location>
        <begin position="958"/>
        <end position="971"/>
    </location>
</feature>
<dbReference type="GO" id="GO:0008380">
    <property type="term" value="P:RNA splicing"/>
    <property type="evidence" value="ECO:0007669"/>
    <property type="project" value="UniProtKB-KW"/>
</dbReference>
<accession>A0AAE0ZW67</accession>
<evidence type="ECO:0000256" key="11">
    <source>
        <dbReference type="ARBA" id="ARBA00037618"/>
    </source>
</evidence>
<evidence type="ECO:0000256" key="7">
    <source>
        <dbReference type="ARBA" id="ARBA00022853"/>
    </source>
</evidence>
<feature type="compositionally biased region" description="Polar residues" evidence="14">
    <location>
        <begin position="432"/>
        <end position="451"/>
    </location>
</feature>
<comment type="subcellular location">
    <subcellularLocation>
        <location evidence="1">Nucleus speckle</location>
    </subcellularLocation>
    <subcellularLocation>
        <location evidence="2">Nucleus</location>
        <location evidence="2">Cajal body</location>
    </subcellularLocation>
</comment>
<feature type="compositionally biased region" description="Basic and acidic residues" evidence="14">
    <location>
        <begin position="316"/>
        <end position="327"/>
    </location>
</feature>
<evidence type="ECO:0000259" key="16">
    <source>
        <dbReference type="PROSITE" id="PS50304"/>
    </source>
</evidence>
<feature type="compositionally biased region" description="Basic and acidic residues" evidence="14">
    <location>
        <begin position="512"/>
        <end position="526"/>
    </location>
</feature>